<feature type="domain" description="Helicase MOV-10-like beta-barrel" evidence="13">
    <location>
        <begin position="275"/>
        <end position="356"/>
    </location>
</feature>
<protein>
    <recommendedName>
        <fullName evidence="3">RNA helicase</fullName>
        <ecNumber evidence="3">3.6.4.13</ecNumber>
    </recommendedName>
</protein>
<evidence type="ECO:0000256" key="8">
    <source>
        <dbReference type="ARBA" id="ARBA00022840"/>
    </source>
</evidence>
<dbReference type="GO" id="GO:0016787">
    <property type="term" value="F:hydrolase activity"/>
    <property type="evidence" value="ECO:0007669"/>
    <property type="project" value="UniProtKB-KW"/>
</dbReference>
<dbReference type="EMBL" id="SGPJ01000444">
    <property type="protein sequence ID" value="THG94461.1"/>
    <property type="molecule type" value="Genomic_DNA"/>
</dbReference>
<keyword evidence="6" id="KW-0378">Hydrolase</keyword>
<dbReference type="Pfam" id="PF13086">
    <property type="entry name" value="AAA_11"/>
    <property type="match status" value="1"/>
</dbReference>
<dbReference type="InterPro" id="IPR049080">
    <property type="entry name" value="MOV-10-like_beta-barrel"/>
</dbReference>
<evidence type="ECO:0000256" key="4">
    <source>
        <dbReference type="ARBA" id="ARBA00022490"/>
    </source>
</evidence>
<dbReference type="GO" id="GO:0003724">
    <property type="term" value="F:RNA helicase activity"/>
    <property type="evidence" value="ECO:0007669"/>
    <property type="project" value="UniProtKB-EC"/>
</dbReference>
<dbReference type="CDD" id="cd18808">
    <property type="entry name" value="SF1_C_Upf1"/>
    <property type="match status" value="1"/>
</dbReference>
<feature type="region of interest" description="Disordered" evidence="10">
    <location>
        <begin position="745"/>
        <end position="766"/>
    </location>
</feature>
<evidence type="ECO:0000259" key="11">
    <source>
        <dbReference type="Pfam" id="PF13086"/>
    </source>
</evidence>
<evidence type="ECO:0000256" key="10">
    <source>
        <dbReference type="SAM" id="MobiDB-lite"/>
    </source>
</evidence>
<dbReference type="EC" id="3.6.4.13" evidence="3"/>
<dbReference type="GO" id="GO:0005524">
    <property type="term" value="F:ATP binding"/>
    <property type="evidence" value="ECO:0007669"/>
    <property type="project" value="UniProtKB-KW"/>
</dbReference>
<comment type="similarity">
    <text evidence="2">Belongs to the DNA2/NAM7 helicase family. SDE3 subfamily.</text>
</comment>
<dbReference type="InterPro" id="IPR027417">
    <property type="entry name" value="P-loop_NTPase"/>
</dbReference>
<keyword evidence="8" id="KW-0067">ATP-binding</keyword>
<evidence type="ECO:0000256" key="6">
    <source>
        <dbReference type="ARBA" id="ARBA00022801"/>
    </source>
</evidence>
<dbReference type="Proteomes" id="UP000309038">
    <property type="component" value="Unassembled WGS sequence"/>
</dbReference>
<keyword evidence="15" id="KW-1185">Reference proteome</keyword>
<comment type="subcellular location">
    <subcellularLocation>
        <location evidence="1">Cytoplasm</location>
    </subcellularLocation>
</comment>
<evidence type="ECO:0000256" key="1">
    <source>
        <dbReference type="ARBA" id="ARBA00004496"/>
    </source>
</evidence>
<dbReference type="PANTHER" id="PTHR45418:SF1">
    <property type="entry name" value="CANCER_TESTIS ANTIGEN 55"/>
    <property type="match status" value="1"/>
</dbReference>
<dbReference type="Pfam" id="PF21634">
    <property type="entry name" value="MOV-10_beta-barrel"/>
    <property type="match status" value="1"/>
</dbReference>
<sequence>MLSLGLLNGLWFQEILKDVHLDVWISHTARHTSDQQRDEIDAAVDESGKDKNGVSVSYKDGVDFGIIDPAEALRKDVLRTADVVISRAEDAVPVGLYSYCLSSSPRGDNYGTKFSATLLGNGKVIRPEAPRIVSVTFHPSFGGRYEDTLELTFRDLSNKQQFVITRRIYAIVGSQEDYDRLKPKSAFVKPKPAIYEQPKRIIRVFRPPTWSYTKWVVELPEFKAPQDLIDAAFGPRRRTSVNPYMPKFSVLSYGRFFQVLLWIEEEQMRRNLEIYAMKDVKLDLAPANNGFSLNVAGLSEGRPSVIVGDLILVRHVGDATGTWYEGCVHGITGISVLIRCNDKFRALRGTMVDVKFVLNRLPDRRMHQAVVAPFNPPRLLLPDNRHLTNGVHLPRALEVASISLVDRSLAQNSEQMQTIVAIANRPPGSVPFIVFGPPGTGKTVTIVEAIRQLIIRDPKATILACAPTNSAADLIASRLVSNLNRNELFRLNSYARPFKALMLSLRDYSLYNDNDVFAIPPLASLLKYERLPNKKFPLIFHGIVGKDTREASSPSFFNVDEVTVVKDYALSLLEDRKLRVTTLDIGIIAPYHAQCVKILTALGPKLKGIKVGSVEEFQGQERRIIIISTVRSSSDFITYDMKRTLGFVANPRRFNVAITRAQALLIVVGNPLTLGLDPMWRSWLNYVHQKGGWRGKELNWDPLEPLESEGYDRRTRDKAQAEAAEMMQRIRSHVLENLEPWAFGDDDTIEANGESNAREFQGREAD</sequence>
<dbReference type="InterPro" id="IPR041677">
    <property type="entry name" value="DNA2/NAM7_AAA_11"/>
</dbReference>
<keyword evidence="4" id="KW-0963">Cytoplasm</keyword>
<dbReference type="PANTHER" id="PTHR45418">
    <property type="entry name" value="CANCER/TESTIS ANTIGEN 55"/>
    <property type="match status" value="1"/>
</dbReference>
<accession>A0A4S4K969</accession>
<reference evidence="14 15" key="1">
    <citation type="submission" date="2019-02" db="EMBL/GenBank/DDBJ databases">
        <title>Genome sequencing of the rare red list fungi Phlebia centrifuga.</title>
        <authorList>
            <person name="Buettner E."/>
            <person name="Kellner H."/>
        </authorList>
    </citation>
    <scope>NUCLEOTIDE SEQUENCE [LARGE SCALE GENOMIC DNA]</scope>
    <source>
        <strain evidence="14 15">DSM 108282</strain>
    </source>
</reference>
<name>A0A4S4K969_9APHY</name>
<feature type="domain" description="DNA2/NAM7 helicase helicase" evidence="11">
    <location>
        <begin position="412"/>
        <end position="491"/>
    </location>
</feature>
<dbReference type="Gene3D" id="2.40.30.270">
    <property type="match status" value="1"/>
</dbReference>
<evidence type="ECO:0000256" key="7">
    <source>
        <dbReference type="ARBA" id="ARBA00022806"/>
    </source>
</evidence>
<organism evidence="14 15">
    <name type="scientific">Hermanssonia centrifuga</name>
    <dbReference type="NCBI Taxonomy" id="98765"/>
    <lineage>
        <taxon>Eukaryota</taxon>
        <taxon>Fungi</taxon>
        <taxon>Dikarya</taxon>
        <taxon>Basidiomycota</taxon>
        <taxon>Agaricomycotina</taxon>
        <taxon>Agaricomycetes</taxon>
        <taxon>Polyporales</taxon>
        <taxon>Meruliaceae</taxon>
        <taxon>Hermanssonia</taxon>
    </lineage>
</organism>
<proteinExistence type="inferred from homology"/>
<keyword evidence="7" id="KW-0347">Helicase</keyword>
<gene>
    <name evidence="14" type="ORF">EW026_g7015</name>
</gene>
<dbReference type="InterPro" id="IPR047187">
    <property type="entry name" value="SF1_C_Upf1"/>
</dbReference>
<keyword evidence="5" id="KW-0547">Nucleotide-binding</keyword>
<dbReference type="Gene3D" id="3.40.50.300">
    <property type="entry name" value="P-loop containing nucleotide triphosphate hydrolases"/>
    <property type="match status" value="2"/>
</dbReference>
<evidence type="ECO:0000256" key="2">
    <source>
        <dbReference type="ARBA" id="ARBA00005601"/>
    </source>
</evidence>
<evidence type="ECO:0000313" key="15">
    <source>
        <dbReference type="Proteomes" id="UP000309038"/>
    </source>
</evidence>
<comment type="catalytic activity">
    <reaction evidence="9">
        <text>ATP + H2O = ADP + phosphate + H(+)</text>
        <dbReference type="Rhea" id="RHEA:13065"/>
        <dbReference type="ChEBI" id="CHEBI:15377"/>
        <dbReference type="ChEBI" id="CHEBI:15378"/>
        <dbReference type="ChEBI" id="CHEBI:30616"/>
        <dbReference type="ChEBI" id="CHEBI:43474"/>
        <dbReference type="ChEBI" id="CHEBI:456216"/>
        <dbReference type="EC" id="3.6.4.13"/>
    </reaction>
</comment>
<dbReference type="GO" id="GO:0005737">
    <property type="term" value="C:cytoplasm"/>
    <property type="evidence" value="ECO:0007669"/>
    <property type="project" value="UniProtKB-SubCell"/>
</dbReference>
<dbReference type="InterPro" id="IPR041679">
    <property type="entry name" value="DNA2/NAM7-like_C"/>
</dbReference>
<dbReference type="SUPFAM" id="SSF52540">
    <property type="entry name" value="P-loop containing nucleoside triphosphate hydrolases"/>
    <property type="match status" value="2"/>
</dbReference>
<comment type="caution">
    <text evidence="14">The sequence shown here is derived from an EMBL/GenBank/DDBJ whole genome shotgun (WGS) entry which is preliminary data.</text>
</comment>
<evidence type="ECO:0000256" key="9">
    <source>
        <dbReference type="ARBA" id="ARBA00047984"/>
    </source>
</evidence>
<evidence type="ECO:0000256" key="3">
    <source>
        <dbReference type="ARBA" id="ARBA00012552"/>
    </source>
</evidence>
<evidence type="ECO:0000313" key="14">
    <source>
        <dbReference type="EMBL" id="THG94461.1"/>
    </source>
</evidence>
<dbReference type="Pfam" id="PF13087">
    <property type="entry name" value="AAA_12"/>
    <property type="match status" value="1"/>
</dbReference>
<dbReference type="AlphaFoldDB" id="A0A4S4K969"/>
<feature type="compositionally biased region" description="Basic and acidic residues" evidence="10">
    <location>
        <begin position="756"/>
        <end position="766"/>
    </location>
</feature>
<feature type="domain" description="DNA2/NAM7 helicase-like C-terminal" evidence="12">
    <location>
        <begin position="527"/>
        <end position="670"/>
    </location>
</feature>
<evidence type="ECO:0000256" key="5">
    <source>
        <dbReference type="ARBA" id="ARBA00022741"/>
    </source>
</evidence>
<evidence type="ECO:0000259" key="13">
    <source>
        <dbReference type="Pfam" id="PF21634"/>
    </source>
</evidence>
<evidence type="ECO:0000259" key="12">
    <source>
        <dbReference type="Pfam" id="PF13087"/>
    </source>
</evidence>